<dbReference type="AlphaFoldDB" id="A0A7N0T3T3"/>
<keyword evidence="2" id="KW-1185">Reference proteome</keyword>
<evidence type="ECO:0000313" key="2">
    <source>
        <dbReference type="Proteomes" id="UP000594263"/>
    </source>
</evidence>
<proteinExistence type="predicted"/>
<protein>
    <submittedName>
        <fullName evidence="1">Uncharacterized protein</fullName>
    </submittedName>
</protein>
<organism evidence="1 2">
    <name type="scientific">Kalanchoe fedtschenkoi</name>
    <name type="common">Lavender scallops</name>
    <name type="synonym">South American air plant</name>
    <dbReference type="NCBI Taxonomy" id="63787"/>
    <lineage>
        <taxon>Eukaryota</taxon>
        <taxon>Viridiplantae</taxon>
        <taxon>Streptophyta</taxon>
        <taxon>Embryophyta</taxon>
        <taxon>Tracheophyta</taxon>
        <taxon>Spermatophyta</taxon>
        <taxon>Magnoliopsida</taxon>
        <taxon>eudicotyledons</taxon>
        <taxon>Gunneridae</taxon>
        <taxon>Pentapetalae</taxon>
        <taxon>Saxifragales</taxon>
        <taxon>Crassulaceae</taxon>
        <taxon>Kalanchoe</taxon>
    </lineage>
</organism>
<dbReference type="Proteomes" id="UP000594263">
    <property type="component" value="Unplaced"/>
</dbReference>
<name>A0A7N0T3T3_KALFE</name>
<sequence length="127" mass="14197">MFPEKECSNATYHSSCLEEQAGGPFDLGVVHCASPTLATNNAMGKVPTAQLLLFLTAVAVLRPAQCNAKDCHEEYPWLNINCEGERVSEPCWDECMRRHPNRIRASCLSWSRYGLPQTFCSCTFPCH</sequence>
<dbReference type="Gramene" id="Kaladp0020s0200.1.v1.1">
    <property type="protein sequence ID" value="Kaladp0020s0200.1.v1.1"/>
    <property type="gene ID" value="Kaladp0020s0200.v1.1"/>
</dbReference>
<accession>A0A7N0T3T3</accession>
<dbReference type="EnsemblPlants" id="Kaladp0020s0200.1.v1.1">
    <property type="protein sequence ID" value="Kaladp0020s0200.1.v1.1"/>
    <property type="gene ID" value="Kaladp0020s0200.v1.1"/>
</dbReference>
<reference evidence="1" key="1">
    <citation type="submission" date="2021-01" db="UniProtKB">
        <authorList>
            <consortium name="EnsemblPlants"/>
        </authorList>
    </citation>
    <scope>IDENTIFICATION</scope>
</reference>
<evidence type="ECO:0000313" key="1">
    <source>
        <dbReference type="EnsemblPlants" id="Kaladp0020s0200.1.v1.1"/>
    </source>
</evidence>